<dbReference type="AlphaFoldDB" id="A0A2P7PZ92"/>
<dbReference type="InterPro" id="IPR011014">
    <property type="entry name" value="MscS_channel_TM-2"/>
</dbReference>
<comment type="caution">
    <text evidence="11">The sequence shown here is derived from an EMBL/GenBank/DDBJ whole genome shotgun (WGS) entry which is preliminary data.</text>
</comment>
<dbReference type="Gene3D" id="3.30.70.100">
    <property type="match status" value="1"/>
</dbReference>
<proteinExistence type="inferred from homology"/>
<evidence type="ECO:0000259" key="8">
    <source>
        <dbReference type="Pfam" id="PF00924"/>
    </source>
</evidence>
<accession>A0A2P7PZ92</accession>
<dbReference type="Gene3D" id="2.30.30.60">
    <property type="match status" value="1"/>
</dbReference>
<dbReference type="InterPro" id="IPR011066">
    <property type="entry name" value="MscS_channel_C_sf"/>
</dbReference>
<feature type="domain" description="Mechanosensitive ion channel MscS" evidence="8">
    <location>
        <begin position="109"/>
        <end position="174"/>
    </location>
</feature>
<dbReference type="InterPro" id="IPR023408">
    <property type="entry name" value="MscS_beta-dom_sf"/>
</dbReference>
<evidence type="ECO:0000256" key="6">
    <source>
        <dbReference type="ARBA" id="ARBA00023136"/>
    </source>
</evidence>
<feature type="transmembrane region" description="Helical" evidence="7">
    <location>
        <begin position="23"/>
        <end position="40"/>
    </location>
</feature>
<keyword evidence="5 7" id="KW-1133">Transmembrane helix</keyword>
<dbReference type="Proteomes" id="UP000241434">
    <property type="component" value="Unassembled WGS sequence"/>
</dbReference>
<dbReference type="InterPro" id="IPR049142">
    <property type="entry name" value="MS_channel_1st"/>
</dbReference>
<feature type="domain" description="Mechanosensitive ion channel MscS C-terminal" evidence="9">
    <location>
        <begin position="181"/>
        <end position="262"/>
    </location>
</feature>
<dbReference type="RefSeq" id="WP_106777074.1">
    <property type="nucleotide sequence ID" value="NZ_JYGE01000006.1"/>
</dbReference>
<dbReference type="Gene3D" id="1.10.287.1260">
    <property type="match status" value="1"/>
</dbReference>
<dbReference type="InterPro" id="IPR006685">
    <property type="entry name" value="MscS_channel_2nd"/>
</dbReference>
<evidence type="ECO:0000313" key="12">
    <source>
        <dbReference type="Proteomes" id="UP000241434"/>
    </source>
</evidence>
<dbReference type="PROSITE" id="PS01246">
    <property type="entry name" value="UPF0003"/>
    <property type="match status" value="1"/>
</dbReference>
<dbReference type="InterPro" id="IPR006686">
    <property type="entry name" value="MscS_channel_CS"/>
</dbReference>
<dbReference type="GO" id="GO:0005886">
    <property type="term" value="C:plasma membrane"/>
    <property type="evidence" value="ECO:0007669"/>
    <property type="project" value="UniProtKB-SubCell"/>
</dbReference>
<reference evidence="11" key="1">
    <citation type="thesis" date="2015" institute="Rutgers" country="The State University of New Jersey, 14 College Farm Rd., New Brunswick, NJ, USA">
        <title>Ammonia toxicity in bacteria and its implications for treatment of and resource recovery from highly nitrogenous organic wastes.</title>
        <authorList>
            <person name="Luther A.K."/>
        </authorList>
    </citation>
    <scope>NUCLEOTIDE SEQUENCE</scope>
    <source>
        <strain evidence="11">RT-10B</strain>
    </source>
</reference>
<dbReference type="EMBL" id="JYGE01000006">
    <property type="protein sequence ID" value="PSJ31018.1"/>
    <property type="molecule type" value="Genomic_DNA"/>
</dbReference>
<dbReference type="GO" id="GO:0008381">
    <property type="term" value="F:mechanosensitive monoatomic ion channel activity"/>
    <property type="evidence" value="ECO:0007669"/>
    <property type="project" value="InterPro"/>
</dbReference>
<name>A0A2P7PZ92_9FIRM</name>
<comment type="similarity">
    <text evidence="2">Belongs to the MscS (TC 1.A.23) family.</text>
</comment>
<dbReference type="InterPro" id="IPR049278">
    <property type="entry name" value="MS_channel_C"/>
</dbReference>
<dbReference type="InterPro" id="IPR008910">
    <property type="entry name" value="MSC_TM_helix"/>
</dbReference>
<evidence type="ECO:0000256" key="2">
    <source>
        <dbReference type="ARBA" id="ARBA00008017"/>
    </source>
</evidence>
<feature type="transmembrane region" description="Helical" evidence="7">
    <location>
        <begin position="88"/>
        <end position="106"/>
    </location>
</feature>
<protein>
    <submittedName>
        <fullName evidence="11">Mechanosensitive ion channel protein</fullName>
    </submittedName>
</protein>
<evidence type="ECO:0000256" key="1">
    <source>
        <dbReference type="ARBA" id="ARBA00004651"/>
    </source>
</evidence>
<feature type="domain" description="Mechanosensitive ion channel transmembrane helices 2/3" evidence="10">
    <location>
        <begin position="69"/>
        <end position="107"/>
    </location>
</feature>
<evidence type="ECO:0000256" key="3">
    <source>
        <dbReference type="ARBA" id="ARBA00022475"/>
    </source>
</evidence>
<dbReference type="Pfam" id="PF21088">
    <property type="entry name" value="MS_channel_1st"/>
    <property type="match status" value="1"/>
</dbReference>
<evidence type="ECO:0000313" key="11">
    <source>
        <dbReference type="EMBL" id="PSJ31018.1"/>
    </source>
</evidence>
<keyword evidence="3" id="KW-1003">Cell membrane</keyword>
<dbReference type="InterPro" id="IPR010920">
    <property type="entry name" value="LSM_dom_sf"/>
</dbReference>
<dbReference type="OrthoDB" id="9809206at2"/>
<dbReference type="SUPFAM" id="SSF50182">
    <property type="entry name" value="Sm-like ribonucleoproteins"/>
    <property type="match status" value="1"/>
</dbReference>
<dbReference type="SUPFAM" id="SSF82861">
    <property type="entry name" value="Mechanosensitive channel protein MscS (YggB), transmembrane region"/>
    <property type="match status" value="1"/>
</dbReference>
<keyword evidence="12" id="KW-1185">Reference proteome</keyword>
<sequence>MEESIEKQTTIFNRSVDAFFDKLPSFVIALVTILIGVIIAKMVKKALTRMLYKYKSSVGIISFLINLSQVLIIMVAFIQALGGLGVNTTSFAAILGAAGFSIGLAFKEVLANFGSSMIILFFKPFDVGDYILCDNVEGSVFEIQMFSTTLKTVDNKLIIVPNSMITSNPVINYTSQDRRRIDFAFNFEYDTDVKKLYEIAERLFEEESRILKSPAPLLGVDSMENNMIRFIARPWVKTDDYWDVYYKLMEEFKHEFDSNNIKLSRINIINNN</sequence>
<dbReference type="PANTHER" id="PTHR30221:SF1">
    <property type="entry name" value="SMALL-CONDUCTANCE MECHANOSENSITIVE CHANNEL"/>
    <property type="match status" value="1"/>
</dbReference>
<keyword evidence="4 7" id="KW-0812">Transmembrane</keyword>
<evidence type="ECO:0000256" key="7">
    <source>
        <dbReference type="SAM" id="Phobius"/>
    </source>
</evidence>
<dbReference type="SUPFAM" id="SSF82689">
    <property type="entry name" value="Mechanosensitive channel protein MscS (YggB), C-terminal domain"/>
    <property type="match status" value="1"/>
</dbReference>
<gene>
    <name evidence="11" type="ORF">UF10_06960</name>
</gene>
<evidence type="ECO:0000259" key="10">
    <source>
        <dbReference type="Pfam" id="PF21088"/>
    </source>
</evidence>
<dbReference type="InterPro" id="IPR045275">
    <property type="entry name" value="MscS_archaea/bacteria_type"/>
</dbReference>
<comment type="subcellular location">
    <subcellularLocation>
        <location evidence="1">Cell membrane</location>
        <topology evidence="1">Multi-pass membrane protein</topology>
    </subcellularLocation>
</comment>
<dbReference type="Pfam" id="PF21082">
    <property type="entry name" value="MS_channel_3rd"/>
    <property type="match status" value="1"/>
</dbReference>
<evidence type="ECO:0000259" key="9">
    <source>
        <dbReference type="Pfam" id="PF21082"/>
    </source>
</evidence>
<dbReference type="Pfam" id="PF05552">
    <property type="entry name" value="MS_channel_1st_1"/>
    <property type="match status" value="1"/>
</dbReference>
<feature type="transmembrane region" description="Helical" evidence="7">
    <location>
        <begin position="60"/>
        <end position="82"/>
    </location>
</feature>
<evidence type="ECO:0000256" key="4">
    <source>
        <dbReference type="ARBA" id="ARBA00022692"/>
    </source>
</evidence>
<dbReference type="Pfam" id="PF00924">
    <property type="entry name" value="MS_channel_2nd"/>
    <property type="match status" value="1"/>
</dbReference>
<keyword evidence="6 7" id="KW-0472">Membrane</keyword>
<organism evidence="11 12">
    <name type="scientific">Peptostreptococcus russellii</name>
    <dbReference type="NCBI Taxonomy" id="215200"/>
    <lineage>
        <taxon>Bacteria</taxon>
        <taxon>Bacillati</taxon>
        <taxon>Bacillota</taxon>
        <taxon>Clostridia</taxon>
        <taxon>Peptostreptococcales</taxon>
        <taxon>Peptostreptococcaceae</taxon>
        <taxon>Peptostreptococcus</taxon>
    </lineage>
</organism>
<dbReference type="PANTHER" id="PTHR30221">
    <property type="entry name" value="SMALL-CONDUCTANCE MECHANOSENSITIVE CHANNEL"/>
    <property type="match status" value="1"/>
</dbReference>
<evidence type="ECO:0000256" key="5">
    <source>
        <dbReference type="ARBA" id="ARBA00022989"/>
    </source>
</evidence>